<proteinExistence type="inferred from homology"/>
<keyword evidence="3 6" id="KW-0812">Transmembrane</keyword>
<organism evidence="7">
    <name type="scientific">Populus alba</name>
    <name type="common">White poplar</name>
    <dbReference type="NCBI Taxonomy" id="43335"/>
    <lineage>
        <taxon>Eukaryota</taxon>
        <taxon>Viridiplantae</taxon>
        <taxon>Streptophyta</taxon>
        <taxon>Embryophyta</taxon>
        <taxon>Tracheophyta</taxon>
        <taxon>Spermatophyta</taxon>
        <taxon>Magnoliopsida</taxon>
        <taxon>eudicotyledons</taxon>
        <taxon>Gunneridae</taxon>
        <taxon>Pentapetalae</taxon>
        <taxon>rosids</taxon>
        <taxon>fabids</taxon>
        <taxon>Malpighiales</taxon>
        <taxon>Salicaceae</taxon>
        <taxon>Saliceae</taxon>
        <taxon>Populus</taxon>
    </lineage>
</organism>
<dbReference type="AlphaFoldDB" id="A0A4U5N9P2"/>
<comment type="caution">
    <text evidence="7">The sequence shown here is derived from an EMBL/GenBank/DDBJ whole genome shotgun (WGS) entry which is preliminary data.</text>
</comment>
<dbReference type="InterPro" id="IPR005226">
    <property type="entry name" value="UPF0014_fam"/>
</dbReference>
<dbReference type="Pfam" id="PF03649">
    <property type="entry name" value="UPF0014"/>
    <property type="match status" value="1"/>
</dbReference>
<evidence type="ECO:0000256" key="1">
    <source>
        <dbReference type="ARBA" id="ARBA00004141"/>
    </source>
</evidence>
<evidence type="ECO:0000313" key="7">
    <source>
        <dbReference type="EMBL" id="TKR79618.1"/>
    </source>
</evidence>
<feature type="transmembrane region" description="Helical" evidence="6">
    <location>
        <begin position="51"/>
        <end position="69"/>
    </location>
</feature>
<comment type="subcellular location">
    <subcellularLocation>
        <location evidence="1">Membrane</location>
        <topology evidence="1">Multi-pass membrane protein</topology>
    </subcellularLocation>
</comment>
<accession>A0A4U5N9P2</accession>
<feature type="transmembrane region" description="Helical" evidence="6">
    <location>
        <begin position="81"/>
        <end position="101"/>
    </location>
</feature>
<name>A0A4U5N9P2_POPAL</name>
<dbReference type="GO" id="GO:0010044">
    <property type="term" value="P:response to aluminum ion"/>
    <property type="evidence" value="ECO:0007669"/>
    <property type="project" value="TreeGrafter"/>
</dbReference>
<evidence type="ECO:0000256" key="2">
    <source>
        <dbReference type="ARBA" id="ARBA00005268"/>
    </source>
</evidence>
<protein>
    <submittedName>
        <fullName evidence="7">Uncharacterized protein</fullName>
    </submittedName>
</protein>
<reference evidence="7" key="1">
    <citation type="submission" date="2018-10" db="EMBL/GenBank/DDBJ databases">
        <title>Population genomic analysis revealed the cold adaptation of white poplar.</title>
        <authorList>
            <person name="Liu Y.-J."/>
        </authorList>
    </citation>
    <scope>NUCLEOTIDE SEQUENCE [LARGE SCALE GENOMIC DNA]</scope>
    <source>
        <strain evidence="7">PAL-ZL1</strain>
    </source>
</reference>
<evidence type="ECO:0000256" key="4">
    <source>
        <dbReference type="ARBA" id="ARBA00022989"/>
    </source>
</evidence>
<keyword evidence="4 6" id="KW-1133">Transmembrane helix</keyword>
<feature type="transmembrane region" description="Helical" evidence="6">
    <location>
        <begin position="20"/>
        <end position="44"/>
    </location>
</feature>
<dbReference type="STRING" id="43335.A0A4U5N9P2"/>
<dbReference type="GO" id="GO:0005886">
    <property type="term" value="C:plasma membrane"/>
    <property type="evidence" value="ECO:0007669"/>
    <property type="project" value="TreeGrafter"/>
</dbReference>
<evidence type="ECO:0000256" key="5">
    <source>
        <dbReference type="ARBA" id="ARBA00023136"/>
    </source>
</evidence>
<keyword evidence="5 6" id="KW-0472">Membrane</keyword>
<dbReference type="EMBL" id="RCHU01001045">
    <property type="protein sequence ID" value="TKR79618.1"/>
    <property type="molecule type" value="Genomic_DNA"/>
</dbReference>
<evidence type="ECO:0000256" key="3">
    <source>
        <dbReference type="ARBA" id="ARBA00022692"/>
    </source>
</evidence>
<evidence type="ECO:0000256" key="6">
    <source>
        <dbReference type="SAM" id="Phobius"/>
    </source>
</evidence>
<dbReference type="PANTHER" id="PTHR30028:SF0">
    <property type="entry name" value="PROTEIN ALUMINUM SENSITIVE 3"/>
    <property type="match status" value="1"/>
</dbReference>
<comment type="similarity">
    <text evidence="2">Belongs to the UPF0014 family.</text>
</comment>
<dbReference type="PANTHER" id="PTHR30028">
    <property type="entry name" value="UPF0014 INNER MEMBRANE PROTEIN YBBM-RELATED"/>
    <property type="match status" value="1"/>
</dbReference>
<gene>
    <name evidence="7" type="ORF">D5086_0000270990</name>
</gene>
<sequence length="267" mass="30083">MAFDLDELLSSGTGNYDFEWLLTFLKGMIKPLAATTVVLMAFHFIFSQDHAVWIILAYIFMVSVAGYTAGQRAKHVPRGKLVAGASILAGTAVTMFLLEYVNKSIMRHLDSPLSCIYISFQMNDSNGETFKLIPSWYQSNPKSIFFAPSRRQGILFSVNKSSLHTPPQSYASPVTFIFQTQLFPPFPFPFLLPWLKRAANRFPHPLCCSPTLCHRTSAAFLLSLSAALFFQPPAHHDPFPCKTSHPHTPFLKLTRPSLRHFYLLPPL</sequence>